<protein>
    <submittedName>
        <fullName evidence="2">Uncharacterized protein</fullName>
    </submittedName>
</protein>
<reference evidence="3" key="1">
    <citation type="journal article" date="2019" name="Int. J. Syst. Evol. Microbiol.">
        <title>The Global Catalogue of Microorganisms (GCM) 10K type strain sequencing project: providing services to taxonomists for standard genome sequencing and annotation.</title>
        <authorList>
            <consortium name="The Broad Institute Genomics Platform"/>
            <consortium name="The Broad Institute Genome Sequencing Center for Infectious Disease"/>
            <person name="Wu L."/>
            <person name="Ma J."/>
        </authorList>
    </citation>
    <scope>NUCLEOTIDE SEQUENCE [LARGE SCALE GENOMIC DNA]</scope>
    <source>
        <strain evidence="3">JCM 4565</strain>
    </source>
</reference>
<comment type="caution">
    <text evidence="2">The sequence shown here is derived from an EMBL/GenBank/DDBJ whole genome shotgun (WGS) entry which is preliminary data.</text>
</comment>
<dbReference type="EMBL" id="BAAABW010000026">
    <property type="protein sequence ID" value="GAA0369699.1"/>
    <property type="molecule type" value="Genomic_DNA"/>
</dbReference>
<feature type="compositionally biased region" description="Low complexity" evidence="1">
    <location>
        <begin position="328"/>
        <end position="339"/>
    </location>
</feature>
<keyword evidence="3" id="KW-1185">Reference proteome</keyword>
<gene>
    <name evidence="2" type="ORF">GCM10010319_54560</name>
</gene>
<dbReference type="RefSeq" id="WP_344121844.1">
    <property type="nucleotide sequence ID" value="NZ_BAAABW010000026.1"/>
</dbReference>
<name>A0ABP3HGS6_9ACTN</name>
<sequence>MIVVRPTAYRQYTAGRDRFVLVVEKALADFFRIEHGTRHEHHTTVLAEPGRTLADVLRTDVPENSDVLVVAAADSLLTAPTVEIGPGRTVAAVRMGTGPLALDQTRSLLETLERTDPDDVQRHADELAGALATAGGLRIEDPLTASVAQAGFTRPTWSRSDVGTFKPGAVQLAPTGRLRLATDVTGTTLSGQIAVKGWPVVRSRTEGDARRNELYEQLTGLSHYPLVLTVDDGTVTDLKAAASGSGAAAAALESLFAEHSDHSVVSGVEFGLSRGTQPLPFNTEANSAATGRAKASVHLVLGALPQTPYQLTLACATSTVTAEGATEALAGTGTETAGGERPRRRMNRVTASSCGCH</sequence>
<evidence type="ECO:0000256" key="1">
    <source>
        <dbReference type="SAM" id="MobiDB-lite"/>
    </source>
</evidence>
<proteinExistence type="predicted"/>
<dbReference type="Proteomes" id="UP001500063">
    <property type="component" value="Unassembled WGS sequence"/>
</dbReference>
<accession>A0ABP3HGS6</accession>
<organism evidence="2 3">
    <name type="scientific">Streptomyces blastmyceticus</name>
    <dbReference type="NCBI Taxonomy" id="68180"/>
    <lineage>
        <taxon>Bacteria</taxon>
        <taxon>Bacillati</taxon>
        <taxon>Actinomycetota</taxon>
        <taxon>Actinomycetes</taxon>
        <taxon>Kitasatosporales</taxon>
        <taxon>Streptomycetaceae</taxon>
        <taxon>Streptomyces</taxon>
    </lineage>
</organism>
<feature type="region of interest" description="Disordered" evidence="1">
    <location>
        <begin position="328"/>
        <end position="357"/>
    </location>
</feature>
<evidence type="ECO:0000313" key="3">
    <source>
        <dbReference type="Proteomes" id="UP001500063"/>
    </source>
</evidence>
<evidence type="ECO:0000313" key="2">
    <source>
        <dbReference type="EMBL" id="GAA0369699.1"/>
    </source>
</evidence>